<dbReference type="SUPFAM" id="SSF51197">
    <property type="entry name" value="Clavaminate synthase-like"/>
    <property type="match status" value="3"/>
</dbReference>
<dbReference type="InterPro" id="IPR005123">
    <property type="entry name" value="Oxoglu/Fe-dep_dioxygenase_dom"/>
</dbReference>
<dbReference type="GO" id="GO:0046872">
    <property type="term" value="F:metal ion binding"/>
    <property type="evidence" value="ECO:0007669"/>
    <property type="project" value="UniProtKB-KW"/>
</dbReference>
<dbReference type="Gene3D" id="2.60.120.330">
    <property type="entry name" value="B-lactam Antibiotic, Isopenicillin N Synthase, Chain"/>
    <property type="match status" value="3"/>
</dbReference>
<dbReference type="PROSITE" id="PS51471">
    <property type="entry name" value="FE2OG_OXY"/>
    <property type="match status" value="2"/>
</dbReference>
<keyword evidence="1" id="KW-0479">Metal-binding</keyword>
<dbReference type="InterPro" id="IPR026992">
    <property type="entry name" value="DIOX_N"/>
</dbReference>
<proteinExistence type="predicted"/>
<dbReference type="InterPro" id="IPR050231">
    <property type="entry name" value="Iron_ascorbate_oxido_reductase"/>
</dbReference>
<name>A0A1R3JZ93_9ROSI</name>
<gene>
    <name evidence="4" type="ORF">COLO4_12839</name>
</gene>
<feature type="domain" description="Fe2OG dioxygenase" evidence="3">
    <location>
        <begin position="450"/>
        <end position="570"/>
    </location>
</feature>
<feature type="domain" description="Fe2OG dioxygenase" evidence="3">
    <location>
        <begin position="163"/>
        <end position="267"/>
    </location>
</feature>
<reference evidence="5" key="1">
    <citation type="submission" date="2013-09" db="EMBL/GenBank/DDBJ databases">
        <title>Corchorus olitorius genome sequencing.</title>
        <authorList>
            <person name="Alam M."/>
            <person name="Haque M.S."/>
            <person name="Islam M.S."/>
            <person name="Emdad E.M."/>
            <person name="Islam M.M."/>
            <person name="Ahmed B."/>
            <person name="Halim A."/>
            <person name="Hossen Q.M.M."/>
            <person name="Hossain M.Z."/>
            <person name="Ahmed R."/>
            <person name="Khan M.M."/>
            <person name="Islam R."/>
            <person name="Rashid M.M."/>
            <person name="Khan S.A."/>
            <person name="Rahman M.S."/>
            <person name="Alam M."/>
            <person name="Yahiya A.S."/>
            <person name="Khan M.S."/>
            <person name="Azam M.S."/>
            <person name="Haque T."/>
            <person name="Lashkar M.Z.H."/>
            <person name="Akhand A.I."/>
            <person name="Morshed G."/>
            <person name="Roy S."/>
            <person name="Uddin K.S."/>
            <person name="Rabeya T."/>
            <person name="Hossain A.S."/>
            <person name="Chowdhury A."/>
            <person name="Snigdha A.R."/>
            <person name="Mortoza M.S."/>
            <person name="Matin S.A."/>
            <person name="Hoque S.M.E."/>
            <person name="Islam M.K."/>
            <person name="Roy D.K."/>
            <person name="Haider R."/>
            <person name="Moosa M.M."/>
            <person name="Elias S.M."/>
            <person name="Hasan A.M."/>
            <person name="Jahan S."/>
            <person name="Shafiuddin M."/>
            <person name="Mahmood N."/>
            <person name="Shommy N.S."/>
        </authorList>
    </citation>
    <scope>NUCLEOTIDE SEQUENCE [LARGE SCALE GENOMIC DNA]</scope>
    <source>
        <strain evidence="5">cv. O-4</strain>
    </source>
</reference>
<dbReference type="Pfam" id="PF14226">
    <property type="entry name" value="DIOX_N"/>
    <property type="match status" value="2"/>
</dbReference>
<sequence>MGSETPIRLPIIDFSKQDLLKPGTLEWDLLKGQVRQAAEEFGCFHALLDQTHLELRKEIIGAMEDLFDLPPQAKMRYPSKNFYDGYMGPRPTAPLHEMLGISDATIPENVEAVTNTLWTQGKTSFSKIVQSFSKQVSGSDQIIRRMILESFGLENHIDSHMESSHYVFRAIKYKEPQAPAKMEIGVGAHIDANILTILYGNEVDGLEVQTKDGKWIHVQQPPNSSTVIMGDSLSVMLNGRLFAPNHRVMMWEGNYKARYSAGLFSTLKGGYQGKTLKEMVDEEHPLLFKPFDYLEYLTHYRAKDLDLKPGTDEWDTVKGQVQEALKEYGCFEVKLNKVPSELSKDVFHVLKELFDLPQETKELNVPEKPFQGYAGPHPQAPLYESIGIDEPNITANLESLSNTFWPQGNKNFRSTMESFLDQVSGLDRMIRRMILESFGLEKYMDEHMNSVKYLLRANRYQGPETTDDKTLAMSSHSDEKTLAMSSHSDRSIITILRQINEVDGLEIQTKDGKWNPVKYSSPDSFIVMIGDSLYAWLNGRVQLPYHRVTMSGNNSRILEVRKPLFGALEEFFDLPLQTKILCVFESLTGINGYHGAKAPLRETMSIQGGEVAQDIEQQLTNIAWPQGNSSFRACFWIREDNQEDDFGEFWSDKYMDEYMDFTNYSMRLMKAEPQKSDPNLIAHYDLGLLTLLYENEVGGLEIQNKDGEWLKLKSSPNSLIVMVWLNGGLPAPFHRVITAGNSKTRYGSFYKSERRLQNEGSSRACR</sequence>
<dbReference type="PANTHER" id="PTHR47990">
    <property type="entry name" value="2-OXOGLUTARATE (2OG) AND FE(II)-DEPENDENT OXYGENASE SUPERFAMILY PROTEIN-RELATED"/>
    <property type="match status" value="1"/>
</dbReference>
<keyword evidence="4" id="KW-0560">Oxidoreductase</keyword>
<dbReference type="EMBL" id="AWUE01014974">
    <property type="protein sequence ID" value="OMP00175.1"/>
    <property type="molecule type" value="Genomic_DNA"/>
</dbReference>
<keyword evidence="2" id="KW-0408">Iron</keyword>
<dbReference type="Pfam" id="PF03171">
    <property type="entry name" value="2OG-FeII_Oxy"/>
    <property type="match status" value="3"/>
</dbReference>
<dbReference type="Proteomes" id="UP000187203">
    <property type="component" value="Unassembled WGS sequence"/>
</dbReference>
<evidence type="ECO:0000256" key="2">
    <source>
        <dbReference type="ARBA" id="ARBA00023004"/>
    </source>
</evidence>
<keyword evidence="4" id="KW-0223">Dioxygenase</keyword>
<comment type="caution">
    <text evidence="4">The sequence shown here is derived from an EMBL/GenBank/DDBJ whole genome shotgun (WGS) entry which is preliminary data.</text>
</comment>
<evidence type="ECO:0000313" key="5">
    <source>
        <dbReference type="Proteomes" id="UP000187203"/>
    </source>
</evidence>
<dbReference type="InterPro" id="IPR027443">
    <property type="entry name" value="IPNS-like_sf"/>
</dbReference>
<accession>A0A1R3JZ93</accession>
<keyword evidence="5" id="KW-1185">Reference proteome</keyword>
<evidence type="ECO:0000259" key="3">
    <source>
        <dbReference type="PROSITE" id="PS51471"/>
    </source>
</evidence>
<dbReference type="STRING" id="93759.A0A1R3JZ93"/>
<dbReference type="GO" id="GO:0051213">
    <property type="term" value="F:dioxygenase activity"/>
    <property type="evidence" value="ECO:0007669"/>
    <property type="project" value="UniProtKB-KW"/>
</dbReference>
<organism evidence="4 5">
    <name type="scientific">Corchorus olitorius</name>
    <dbReference type="NCBI Taxonomy" id="93759"/>
    <lineage>
        <taxon>Eukaryota</taxon>
        <taxon>Viridiplantae</taxon>
        <taxon>Streptophyta</taxon>
        <taxon>Embryophyta</taxon>
        <taxon>Tracheophyta</taxon>
        <taxon>Spermatophyta</taxon>
        <taxon>Magnoliopsida</taxon>
        <taxon>eudicotyledons</taxon>
        <taxon>Gunneridae</taxon>
        <taxon>Pentapetalae</taxon>
        <taxon>rosids</taxon>
        <taxon>malvids</taxon>
        <taxon>Malvales</taxon>
        <taxon>Malvaceae</taxon>
        <taxon>Grewioideae</taxon>
        <taxon>Apeibeae</taxon>
        <taxon>Corchorus</taxon>
    </lineage>
</organism>
<evidence type="ECO:0000256" key="1">
    <source>
        <dbReference type="ARBA" id="ARBA00022723"/>
    </source>
</evidence>
<dbReference type="OrthoDB" id="288590at2759"/>
<dbReference type="AlphaFoldDB" id="A0A1R3JZ93"/>
<evidence type="ECO:0000313" key="4">
    <source>
        <dbReference type="EMBL" id="OMP00175.1"/>
    </source>
</evidence>
<protein>
    <submittedName>
        <fullName evidence="4">Oxoglutarate/iron-dependent dioxygenase</fullName>
    </submittedName>
</protein>
<dbReference type="InterPro" id="IPR044861">
    <property type="entry name" value="IPNS-like_FE2OG_OXY"/>
</dbReference>